<reference evidence="2" key="1">
    <citation type="submission" date="2022-10" db="EMBL/GenBank/DDBJ databases">
        <title>Puccinia triticina Genome sequencing and assembly.</title>
        <authorList>
            <person name="Li C."/>
        </authorList>
    </citation>
    <scope>NUCLEOTIDE SEQUENCE</scope>
    <source>
        <strain evidence="2">Pt15</strain>
    </source>
</reference>
<protein>
    <submittedName>
        <fullName evidence="2">Uncharacterized protein</fullName>
    </submittedName>
</protein>
<feature type="signal peptide" evidence="1">
    <location>
        <begin position="1"/>
        <end position="20"/>
    </location>
</feature>
<proteinExistence type="predicted"/>
<name>A0ABY7DAG9_9BASI</name>
<dbReference type="GeneID" id="77805847"/>
<evidence type="ECO:0000313" key="3">
    <source>
        <dbReference type="Proteomes" id="UP001164743"/>
    </source>
</evidence>
<evidence type="ECO:0000256" key="1">
    <source>
        <dbReference type="SAM" id="SignalP"/>
    </source>
</evidence>
<keyword evidence="3" id="KW-1185">Reference proteome</keyword>
<evidence type="ECO:0000313" key="2">
    <source>
        <dbReference type="EMBL" id="WAQ93356.1"/>
    </source>
</evidence>
<accession>A0ABY7DAG9</accession>
<dbReference type="EMBL" id="CP110438">
    <property type="protein sequence ID" value="WAQ93356.1"/>
    <property type="molecule type" value="Genomic_DNA"/>
</dbReference>
<dbReference type="RefSeq" id="XP_053028911.1">
    <property type="nucleotide sequence ID" value="XM_053164952.1"/>
</dbReference>
<gene>
    <name evidence="2" type="ORF">PtA15_18A416</name>
</gene>
<keyword evidence="1" id="KW-0732">Signal</keyword>
<feature type="chain" id="PRO_5046801222" evidence="1">
    <location>
        <begin position="21"/>
        <end position="139"/>
    </location>
</feature>
<organism evidence="2 3">
    <name type="scientific">Puccinia triticina</name>
    <dbReference type="NCBI Taxonomy" id="208348"/>
    <lineage>
        <taxon>Eukaryota</taxon>
        <taxon>Fungi</taxon>
        <taxon>Dikarya</taxon>
        <taxon>Basidiomycota</taxon>
        <taxon>Pucciniomycotina</taxon>
        <taxon>Pucciniomycetes</taxon>
        <taxon>Pucciniales</taxon>
        <taxon>Pucciniaceae</taxon>
        <taxon>Puccinia</taxon>
    </lineage>
</organism>
<dbReference type="Proteomes" id="UP001164743">
    <property type="component" value="Chromosome 18A"/>
</dbReference>
<sequence length="139" mass="15259">MNFSLYALLCLAAAMAIVQAYHPRDPKPLPPTDVACGLLPEKLITREDCQKALRQFTQEQGAITWERDDHYRSCGTCTLSISQPSINKPTETHHVANYEYAFVAMDQSIERCHGASSNATTGRVTVSLSAGNGQVCKDN</sequence>